<keyword evidence="4 7" id="KW-0472">Membrane</keyword>
<evidence type="ECO:0000313" key="9">
    <source>
        <dbReference type="EMBL" id="MCV7627992.1"/>
    </source>
</evidence>
<dbReference type="Pfam" id="PF02618">
    <property type="entry name" value="YceG"/>
    <property type="match status" value="1"/>
</dbReference>
<protein>
    <recommendedName>
        <fullName evidence="7">Endolytic murein transglycosylase</fullName>
        <ecNumber evidence="7">4.2.2.29</ecNumber>
    </recommendedName>
    <alternativeName>
        <fullName evidence="7">Peptidoglycan lytic transglycosylase</fullName>
    </alternativeName>
    <alternativeName>
        <fullName evidence="7">Peptidoglycan polymerization terminase</fullName>
    </alternativeName>
</protein>
<proteinExistence type="inferred from homology"/>
<evidence type="ECO:0000256" key="5">
    <source>
        <dbReference type="ARBA" id="ARBA00023239"/>
    </source>
</evidence>
<evidence type="ECO:0000256" key="2">
    <source>
        <dbReference type="ARBA" id="ARBA00022692"/>
    </source>
</evidence>
<dbReference type="GO" id="GO:0005886">
    <property type="term" value="C:plasma membrane"/>
    <property type="evidence" value="ECO:0007669"/>
    <property type="project" value="UniProtKB-SubCell"/>
</dbReference>
<keyword evidence="6 7" id="KW-0961">Cell wall biogenesis/degradation</keyword>
<evidence type="ECO:0000256" key="1">
    <source>
        <dbReference type="ARBA" id="ARBA00022475"/>
    </source>
</evidence>
<evidence type="ECO:0000256" key="8">
    <source>
        <dbReference type="SAM" id="MobiDB-lite"/>
    </source>
</evidence>
<comment type="subcellular location">
    <subcellularLocation>
        <location evidence="7">Cell membrane</location>
        <topology evidence="7">Single-pass membrane protein</topology>
    </subcellularLocation>
</comment>
<evidence type="ECO:0000256" key="4">
    <source>
        <dbReference type="ARBA" id="ARBA00023136"/>
    </source>
</evidence>
<dbReference type="PANTHER" id="PTHR30518">
    <property type="entry name" value="ENDOLYTIC MUREIN TRANSGLYCOSYLASE"/>
    <property type="match status" value="1"/>
</dbReference>
<dbReference type="AlphaFoldDB" id="A0AAP3AIH4"/>
<dbReference type="PANTHER" id="PTHR30518:SF2">
    <property type="entry name" value="ENDOLYTIC MUREIN TRANSGLYCOSYLASE"/>
    <property type="match status" value="1"/>
</dbReference>
<comment type="catalytic activity">
    <reaction evidence="7">
        <text>a peptidoglycan chain = a peptidoglycan chain with N-acetyl-1,6-anhydromuramyl-[peptide] at the reducing end + a peptidoglycan chain with N-acetylglucosamine at the non-reducing end.</text>
        <dbReference type="EC" id="4.2.2.29"/>
    </reaction>
</comment>
<feature type="region of interest" description="Disordered" evidence="8">
    <location>
        <begin position="41"/>
        <end position="79"/>
    </location>
</feature>
<evidence type="ECO:0000256" key="3">
    <source>
        <dbReference type="ARBA" id="ARBA00022989"/>
    </source>
</evidence>
<keyword evidence="5 7" id="KW-0456">Lyase</keyword>
<organism evidence="9 10">
    <name type="scientific">Micrococcus luteus</name>
    <name type="common">Micrococcus lysodeikticus</name>
    <dbReference type="NCBI Taxonomy" id="1270"/>
    <lineage>
        <taxon>Bacteria</taxon>
        <taxon>Bacillati</taxon>
        <taxon>Actinomycetota</taxon>
        <taxon>Actinomycetes</taxon>
        <taxon>Micrococcales</taxon>
        <taxon>Micrococcaceae</taxon>
        <taxon>Micrococcus</taxon>
    </lineage>
</organism>
<keyword evidence="2 7" id="KW-0812">Transmembrane</keyword>
<evidence type="ECO:0000313" key="10">
    <source>
        <dbReference type="Proteomes" id="UP001205867"/>
    </source>
</evidence>
<keyword evidence="1 7" id="KW-1003">Cell membrane</keyword>
<dbReference type="Proteomes" id="UP001205867">
    <property type="component" value="Unassembled WGS sequence"/>
</dbReference>
<comment type="caution">
    <text evidence="9">The sequence shown here is derived from an EMBL/GenBank/DDBJ whole genome shotgun (WGS) entry which is preliminary data.</text>
</comment>
<comment type="similarity">
    <text evidence="7">Belongs to the transglycosylase MltG family.</text>
</comment>
<dbReference type="GO" id="GO:0009252">
    <property type="term" value="P:peptidoglycan biosynthetic process"/>
    <property type="evidence" value="ECO:0007669"/>
    <property type="project" value="UniProtKB-UniRule"/>
</dbReference>
<dbReference type="EMBL" id="JALXKZ020000001">
    <property type="protein sequence ID" value="MCV7627992.1"/>
    <property type="molecule type" value="Genomic_DNA"/>
</dbReference>
<comment type="function">
    <text evidence="7">Functions as a peptidoglycan terminase that cleaves nascent peptidoglycan strands endolytically to terminate their elongation.</text>
</comment>
<feature type="compositionally biased region" description="Basic residues" evidence="8">
    <location>
        <begin position="56"/>
        <end position="67"/>
    </location>
</feature>
<evidence type="ECO:0000256" key="6">
    <source>
        <dbReference type="ARBA" id="ARBA00023316"/>
    </source>
</evidence>
<feature type="transmembrane region" description="Helical" evidence="7">
    <location>
        <begin position="84"/>
        <end position="107"/>
    </location>
</feature>
<dbReference type="EC" id="4.2.2.29" evidence="7"/>
<dbReference type="HAMAP" id="MF_02065">
    <property type="entry name" value="MltG"/>
    <property type="match status" value="1"/>
</dbReference>
<dbReference type="GO" id="GO:0071555">
    <property type="term" value="P:cell wall organization"/>
    <property type="evidence" value="ECO:0007669"/>
    <property type="project" value="UniProtKB-KW"/>
</dbReference>
<dbReference type="GO" id="GO:0008932">
    <property type="term" value="F:lytic endotransglycosylase activity"/>
    <property type="evidence" value="ECO:0007669"/>
    <property type="project" value="UniProtKB-UniRule"/>
</dbReference>
<reference evidence="9" key="1">
    <citation type="submission" date="2023-06" db="EMBL/GenBank/DDBJ databases">
        <title>lsaBGC provides a comprehensive framework for evolutionary analysis of biosynthetic gene clusters within focal taxa.</title>
        <authorList>
            <person name="Salamzade R."/>
            <person name="Sandstrom S."/>
            <person name="Kalan L.R."/>
        </authorList>
    </citation>
    <scope>NUCLEOTIDE SEQUENCE</scope>
    <source>
        <strain evidence="9">P3-SID899</strain>
    </source>
</reference>
<dbReference type="NCBIfam" id="TIGR00247">
    <property type="entry name" value="endolytic transglycosylase MltG"/>
    <property type="match status" value="1"/>
</dbReference>
<feature type="site" description="Important for catalytic activity" evidence="7">
    <location>
        <position position="293"/>
    </location>
</feature>
<keyword evidence="3 7" id="KW-1133">Transmembrane helix</keyword>
<name>A0AAP3AIH4_MICLU</name>
<sequence length="422" mass="45393">MTGEHQHARGEDHWDDLLGDEADVHDDLDVFGFVHDEADEADLGAPSQPVDAAGPRRPRRLLRRRGSGSHPAPRVDRGAGRRRTALVLGTVLVAFAVVVGLIVRGFLSGSDHTAVEGDEVTFSVEPGEDLGSVAARLDRAGIVGSARAFERAARDTHSGLVRSGDFVLRERMPAADALAVLQGATDGAVHYVLVERGRRLTEVLDAVAEATGLPREELEAAAQDPTRYGVPAEAGTLEGWLDAGEYRIPVDATADQVLDALIRPTLAELESLDVRDPAEQRRVLTIASILEAEALPQDYRQVAGAIENRLAPDNTETHGLLQIDATVTYGLGVRSLSFTSGQRQDASNPYNTYVHPGLPPGPIGMPSDAAVEAALDPAETDAYYWVTTDIGTGHTEFSRTYEEHQQHVRTLQRYCASNPGVC</sequence>
<dbReference type="InterPro" id="IPR003770">
    <property type="entry name" value="MLTG-like"/>
</dbReference>
<gene>
    <name evidence="7 9" type="primary">mltG</name>
    <name evidence="9" type="ORF">M3A82_001330</name>
</gene>
<evidence type="ECO:0000256" key="7">
    <source>
        <dbReference type="HAMAP-Rule" id="MF_02065"/>
    </source>
</evidence>
<accession>A0AAP3AIH4</accession>
<dbReference type="Gene3D" id="3.30.1490.480">
    <property type="entry name" value="Endolytic murein transglycosylase"/>
    <property type="match status" value="1"/>
</dbReference>